<feature type="domain" description="ABC transporter" evidence="4">
    <location>
        <begin position="27"/>
        <end position="63"/>
    </location>
</feature>
<evidence type="ECO:0000256" key="1">
    <source>
        <dbReference type="ARBA" id="ARBA00022448"/>
    </source>
</evidence>
<keyword evidence="2" id="KW-0547">Nucleotide-binding</keyword>
<dbReference type="InterPro" id="IPR003439">
    <property type="entry name" value="ABC_transporter-like_ATP-bd"/>
</dbReference>
<evidence type="ECO:0000256" key="2">
    <source>
        <dbReference type="ARBA" id="ARBA00022741"/>
    </source>
</evidence>
<sequence>MMDSYENKLALRVSGLNKKNKTNDFSLKNINIEVPYGSIVGNIGRNGAGKSTTISCILGMFKKMREK</sequence>
<evidence type="ECO:0000313" key="6">
    <source>
        <dbReference type="Proteomes" id="UP000250070"/>
    </source>
</evidence>
<dbReference type="InterPro" id="IPR027417">
    <property type="entry name" value="P-loop_NTPase"/>
</dbReference>
<dbReference type="PANTHER" id="PTHR42939:SF3">
    <property type="entry name" value="ABC TRANSPORTER ATP-BINDING COMPONENT"/>
    <property type="match status" value="1"/>
</dbReference>
<dbReference type="EMBL" id="UATM01000016">
    <property type="protein sequence ID" value="SPY36276.1"/>
    <property type="molecule type" value="Genomic_DNA"/>
</dbReference>
<dbReference type="GO" id="GO:0016887">
    <property type="term" value="F:ATP hydrolysis activity"/>
    <property type="evidence" value="ECO:0007669"/>
    <property type="project" value="InterPro"/>
</dbReference>
<proteinExistence type="predicted"/>
<evidence type="ECO:0000256" key="3">
    <source>
        <dbReference type="ARBA" id="ARBA00022840"/>
    </source>
</evidence>
<evidence type="ECO:0000259" key="4">
    <source>
        <dbReference type="Pfam" id="PF00005"/>
    </source>
</evidence>
<dbReference type="SUPFAM" id="SSF52540">
    <property type="entry name" value="P-loop containing nucleoside triphosphate hydrolases"/>
    <property type="match status" value="1"/>
</dbReference>
<dbReference type="GO" id="GO:0005524">
    <property type="term" value="F:ATP binding"/>
    <property type="evidence" value="ECO:0007669"/>
    <property type="project" value="UniProtKB-KW"/>
</dbReference>
<keyword evidence="3 5" id="KW-0067">ATP-binding</keyword>
<dbReference type="PANTHER" id="PTHR42939">
    <property type="entry name" value="ABC TRANSPORTER ATP-BINDING PROTEIN ALBC-RELATED"/>
    <property type="match status" value="1"/>
</dbReference>
<accession>A0A2X1X002</accession>
<dbReference type="Gene3D" id="3.40.50.300">
    <property type="entry name" value="P-loop containing nucleotide triphosphate hydrolases"/>
    <property type="match status" value="1"/>
</dbReference>
<dbReference type="Proteomes" id="UP000250070">
    <property type="component" value="Unassembled WGS sequence"/>
</dbReference>
<dbReference type="InterPro" id="IPR051782">
    <property type="entry name" value="ABC_Transporter_VariousFunc"/>
</dbReference>
<gene>
    <name evidence="5" type="ORF">NCTC13076_00204</name>
</gene>
<dbReference type="AlphaFoldDB" id="A0A2X1X002"/>
<keyword evidence="1" id="KW-0813">Transport</keyword>
<dbReference type="Pfam" id="PF00005">
    <property type="entry name" value="ABC_tran"/>
    <property type="match status" value="1"/>
</dbReference>
<evidence type="ECO:0000313" key="5">
    <source>
        <dbReference type="EMBL" id="SPY36276.1"/>
    </source>
</evidence>
<protein>
    <submittedName>
        <fullName evidence="5">DL-methionine transporter ATP-binding subunit</fullName>
    </submittedName>
</protein>
<organism evidence="5 6">
    <name type="scientific">Peptoniphilus harei</name>
    <dbReference type="NCBI Taxonomy" id="54005"/>
    <lineage>
        <taxon>Bacteria</taxon>
        <taxon>Bacillati</taxon>
        <taxon>Bacillota</taxon>
        <taxon>Tissierellia</taxon>
        <taxon>Tissierellales</taxon>
        <taxon>Peptoniphilaceae</taxon>
        <taxon>Peptoniphilus</taxon>
    </lineage>
</organism>
<reference evidence="5 6" key="1">
    <citation type="submission" date="2018-06" db="EMBL/GenBank/DDBJ databases">
        <authorList>
            <consortium name="Pathogen Informatics"/>
            <person name="Doyle S."/>
        </authorList>
    </citation>
    <scope>NUCLEOTIDE SEQUENCE [LARGE SCALE GENOMIC DNA]</scope>
    <source>
        <strain evidence="5 6">NCTC13076</strain>
    </source>
</reference>
<name>A0A2X1X002_9FIRM</name>